<feature type="transmembrane region" description="Helical" evidence="5">
    <location>
        <begin position="34"/>
        <end position="67"/>
    </location>
</feature>
<dbReference type="AlphaFoldDB" id="A0A2W5UVB7"/>
<evidence type="ECO:0000256" key="1">
    <source>
        <dbReference type="ARBA" id="ARBA00004127"/>
    </source>
</evidence>
<dbReference type="GO" id="GO:0012505">
    <property type="term" value="C:endomembrane system"/>
    <property type="evidence" value="ECO:0007669"/>
    <property type="project" value="UniProtKB-SubCell"/>
</dbReference>
<comment type="subcellular location">
    <subcellularLocation>
        <location evidence="1">Endomembrane system</location>
        <topology evidence="1">Multi-pass membrane protein</topology>
    </subcellularLocation>
</comment>
<keyword evidence="2 5" id="KW-0812">Transmembrane</keyword>
<accession>A0A2W5UVB7</accession>
<dbReference type="EMBL" id="QFQZ01000106">
    <property type="protein sequence ID" value="PZR30932.1"/>
    <property type="molecule type" value="Genomic_DNA"/>
</dbReference>
<protein>
    <recommendedName>
        <fullName evidence="6">HTTM-like domain-containing protein</fullName>
    </recommendedName>
</protein>
<dbReference type="SMART" id="SM00752">
    <property type="entry name" value="HTTM"/>
    <property type="match status" value="1"/>
</dbReference>
<evidence type="ECO:0000313" key="7">
    <source>
        <dbReference type="EMBL" id="PZR30932.1"/>
    </source>
</evidence>
<feature type="transmembrane region" description="Helical" evidence="5">
    <location>
        <begin position="184"/>
        <end position="204"/>
    </location>
</feature>
<feature type="transmembrane region" description="Helical" evidence="5">
    <location>
        <begin position="104"/>
        <end position="122"/>
    </location>
</feature>
<reference evidence="7 8" key="1">
    <citation type="submission" date="2017-08" db="EMBL/GenBank/DDBJ databases">
        <title>Infants hospitalized years apart are colonized by the same room-sourced microbial strains.</title>
        <authorList>
            <person name="Brooks B."/>
            <person name="Olm M.R."/>
            <person name="Firek B.A."/>
            <person name="Baker R."/>
            <person name="Thomas B.C."/>
            <person name="Morowitz M.J."/>
            <person name="Banfield J.F."/>
        </authorList>
    </citation>
    <scope>NUCLEOTIDE SEQUENCE [LARGE SCALE GENOMIC DNA]</scope>
    <source>
        <strain evidence="7">S2_003_000_R2_4</strain>
    </source>
</reference>
<evidence type="ECO:0000256" key="4">
    <source>
        <dbReference type="ARBA" id="ARBA00023136"/>
    </source>
</evidence>
<comment type="caution">
    <text evidence="7">The sequence shown here is derived from an EMBL/GenBank/DDBJ whole genome shotgun (WGS) entry which is preliminary data.</text>
</comment>
<feature type="transmembrane region" description="Helical" evidence="5">
    <location>
        <begin position="159"/>
        <end position="178"/>
    </location>
</feature>
<evidence type="ECO:0000256" key="2">
    <source>
        <dbReference type="ARBA" id="ARBA00022692"/>
    </source>
</evidence>
<dbReference type="Proteomes" id="UP000249393">
    <property type="component" value="Unassembled WGS sequence"/>
</dbReference>
<gene>
    <name evidence="7" type="ORF">DI526_21130</name>
</gene>
<evidence type="ECO:0000256" key="3">
    <source>
        <dbReference type="ARBA" id="ARBA00022989"/>
    </source>
</evidence>
<dbReference type="RefSeq" id="WP_304282426.1">
    <property type="nucleotide sequence ID" value="NZ_QFQZ01000106.1"/>
</dbReference>
<evidence type="ECO:0000313" key="8">
    <source>
        <dbReference type="Proteomes" id="UP000249393"/>
    </source>
</evidence>
<dbReference type="InterPro" id="IPR011020">
    <property type="entry name" value="HTTM-like"/>
</dbReference>
<keyword evidence="4 5" id="KW-0472">Membrane</keyword>
<sequence length="227" mass="25218">MMLADALRLTQTLLALALLQQSLEHLRGFRDERALFLARAVLCGLVLLGLAAPWPLVAMAALSLLILHRFQGPYNGGSDRLGLLSLWCLTLASLAPSTPLKELFFGYLGAQLVLSYFISGWVKVVNPEWRSGQALRDVFQFSAYPVAESLRTLADRPRLLAVMSWAVMGFELAFPLAMLTRESLIVALVVAGTFHLANACLFGLNRFFWTWLSVYPALLWLQGRLLP</sequence>
<evidence type="ECO:0000259" key="6">
    <source>
        <dbReference type="SMART" id="SM00752"/>
    </source>
</evidence>
<dbReference type="InterPro" id="IPR053934">
    <property type="entry name" value="HTTM_dom"/>
</dbReference>
<organism evidence="7 8">
    <name type="scientific">Caulobacter segnis</name>
    <dbReference type="NCBI Taxonomy" id="88688"/>
    <lineage>
        <taxon>Bacteria</taxon>
        <taxon>Pseudomonadati</taxon>
        <taxon>Pseudomonadota</taxon>
        <taxon>Alphaproteobacteria</taxon>
        <taxon>Caulobacterales</taxon>
        <taxon>Caulobacteraceae</taxon>
        <taxon>Caulobacter</taxon>
    </lineage>
</organism>
<keyword evidence="3 5" id="KW-1133">Transmembrane helix</keyword>
<name>A0A2W5UVB7_9CAUL</name>
<dbReference type="Pfam" id="PF05090">
    <property type="entry name" value="HTTM"/>
    <property type="match status" value="1"/>
</dbReference>
<proteinExistence type="predicted"/>
<feature type="domain" description="HTTM-like" evidence="6">
    <location>
        <begin position="6"/>
        <end position="223"/>
    </location>
</feature>
<evidence type="ECO:0000256" key="5">
    <source>
        <dbReference type="SAM" id="Phobius"/>
    </source>
</evidence>